<dbReference type="InterPro" id="IPR017439">
    <property type="entry name" value="Amidohydrolase"/>
</dbReference>
<keyword evidence="2" id="KW-0464">Manganese</keyword>
<feature type="binding site" evidence="2">
    <location>
        <position position="169"/>
    </location>
    <ligand>
        <name>Mn(2+)</name>
        <dbReference type="ChEBI" id="CHEBI:29035"/>
        <label>2</label>
    </ligand>
</feature>
<organism evidence="4 5">
    <name type="scientific">Nisaea acidiphila</name>
    <dbReference type="NCBI Taxonomy" id="1862145"/>
    <lineage>
        <taxon>Bacteria</taxon>
        <taxon>Pseudomonadati</taxon>
        <taxon>Pseudomonadota</taxon>
        <taxon>Alphaproteobacteria</taxon>
        <taxon>Rhodospirillales</taxon>
        <taxon>Thalassobaculaceae</taxon>
        <taxon>Nisaea</taxon>
    </lineage>
</organism>
<dbReference type="PANTHER" id="PTHR11014:SF169">
    <property type="entry name" value="CLAN MH, FAMILY M20, PEPTIDASE T-LIKE METALLOPEPTIDASE"/>
    <property type="match status" value="1"/>
</dbReference>
<name>A0A9J7AUU1_9PROT</name>
<evidence type="ECO:0000313" key="4">
    <source>
        <dbReference type="EMBL" id="UUX51515.1"/>
    </source>
</evidence>
<dbReference type="GO" id="GO:0046872">
    <property type="term" value="F:metal ion binding"/>
    <property type="evidence" value="ECO:0007669"/>
    <property type="project" value="UniProtKB-KW"/>
</dbReference>
<comment type="cofactor">
    <cofactor evidence="2">
        <name>Mn(2+)</name>
        <dbReference type="ChEBI" id="CHEBI:29035"/>
    </cofactor>
    <text evidence="2">The Mn(2+) ion enhances activity.</text>
</comment>
<dbReference type="Gene3D" id="3.30.70.360">
    <property type="match status" value="1"/>
</dbReference>
<feature type="binding site" evidence="2">
    <location>
        <position position="108"/>
    </location>
    <ligand>
        <name>Mn(2+)</name>
        <dbReference type="ChEBI" id="CHEBI:29035"/>
        <label>2</label>
    </ligand>
</feature>
<gene>
    <name evidence="4" type="ORF">NUH88_07410</name>
</gene>
<accession>A0A9J7AUU1</accession>
<dbReference type="SUPFAM" id="SSF53187">
    <property type="entry name" value="Zn-dependent exopeptidases"/>
    <property type="match status" value="1"/>
</dbReference>
<proteinExistence type="predicted"/>
<dbReference type="GO" id="GO:0016787">
    <property type="term" value="F:hydrolase activity"/>
    <property type="evidence" value="ECO:0007669"/>
    <property type="project" value="UniProtKB-KW"/>
</dbReference>
<dbReference type="Proteomes" id="UP001060336">
    <property type="component" value="Chromosome"/>
</dbReference>
<dbReference type="PIRSF" id="PIRSF005962">
    <property type="entry name" value="Pept_M20D_amidohydro"/>
    <property type="match status" value="1"/>
</dbReference>
<keyword evidence="2" id="KW-0479">Metal-binding</keyword>
<feature type="domain" description="Peptidase M20 dimerisation" evidence="3">
    <location>
        <begin position="192"/>
        <end position="289"/>
    </location>
</feature>
<protein>
    <submittedName>
        <fullName evidence="4">Amidohydrolase</fullName>
    </submittedName>
</protein>
<evidence type="ECO:0000256" key="1">
    <source>
        <dbReference type="ARBA" id="ARBA00022801"/>
    </source>
</evidence>
<dbReference type="InterPro" id="IPR002933">
    <property type="entry name" value="Peptidase_M20"/>
</dbReference>
<dbReference type="PANTHER" id="PTHR11014">
    <property type="entry name" value="PEPTIDASE M20 FAMILY MEMBER"/>
    <property type="match status" value="1"/>
</dbReference>
<dbReference type="EMBL" id="CP102480">
    <property type="protein sequence ID" value="UUX51515.1"/>
    <property type="molecule type" value="Genomic_DNA"/>
</dbReference>
<feature type="binding site" evidence="2">
    <location>
        <position position="110"/>
    </location>
    <ligand>
        <name>Mn(2+)</name>
        <dbReference type="ChEBI" id="CHEBI:29035"/>
        <label>2</label>
    </ligand>
</feature>
<evidence type="ECO:0000313" key="5">
    <source>
        <dbReference type="Proteomes" id="UP001060336"/>
    </source>
</evidence>
<keyword evidence="1" id="KW-0378">Hydrolase</keyword>
<feature type="binding site" evidence="2">
    <location>
        <position position="143"/>
    </location>
    <ligand>
        <name>Mn(2+)</name>
        <dbReference type="ChEBI" id="CHEBI:29035"/>
        <label>2</label>
    </ligand>
</feature>
<dbReference type="Pfam" id="PF01546">
    <property type="entry name" value="Peptidase_M20"/>
    <property type="match status" value="1"/>
</dbReference>
<dbReference type="NCBIfam" id="TIGR01891">
    <property type="entry name" value="amidohydrolases"/>
    <property type="match status" value="1"/>
</dbReference>
<feature type="binding site" evidence="2">
    <location>
        <position position="364"/>
    </location>
    <ligand>
        <name>Mn(2+)</name>
        <dbReference type="ChEBI" id="CHEBI:29035"/>
        <label>2</label>
    </ligand>
</feature>
<dbReference type="KEGG" id="naci:NUH88_07410"/>
<dbReference type="InterPro" id="IPR011650">
    <property type="entry name" value="Peptidase_M20_dimer"/>
</dbReference>
<dbReference type="Pfam" id="PF07687">
    <property type="entry name" value="M20_dimer"/>
    <property type="match status" value="1"/>
</dbReference>
<dbReference type="SUPFAM" id="SSF55031">
    <property type="entry name" value="Bacterial exopeptidase dimerisation domain"/>
    <property type="match status" value="1"/>
</dbReference>
<dbReference type="AlphaFoldDB" id="A0A9J7AUU1"/>
<evidence type="ECO:0000259" key="3">
    <source>
        <dbReference type="Pfam" id="PF07687"/>
    </source>
</evidence>
<reference evidence="4" key="1">
    <citation type="submission" date="2022-08" db="EMBL/GenBank/DDBJ databases">
        <title>Nisaea acidiphila sp. nov., isolated from a marine algal debris and emended description of the genus Nisaea Urios et al. 2008.</title>
        <authorList>
            <person name="Kwon K."/>
        </authorList>
    </citation>
    <scope>NUCLEOTIDE SEQUENCE</scope>
    <source>
        <strain evidence="4">MEBiC11861</strain>
    </source>
</reference>
<sequence length="391" mass="40999">MTPDTRNYDHFLTPDEEEALVAFRHDLHRHPELSGEEEQTAARVVEFVGARGPDRILTGLGGHGVAAIFEGTEPGPTLLVRSELDALPIQELSGLDYISEVPGKAHLCGHDGHTATVAALAYGLERQRPAKGRVVLMFQPAEETGAGSAAVIADPRYGEIRPDMAISLHNMPGAPIGHATLAPGIVCCASRGMEVCLTGKTAHASQPETGISPMAALSALMPALTALGGGNVKGERFSMVTVTHASMGEPAYGVAPGAGRLMATLRTKSDGEMAALIAAAEELVERAAKGAGLGFEISYDDIFDASENHPDAVHLLEEALDARGVTHDAGELPFRGSEDFGRFGQGSKGAMFFLGAGAGRPHVHNPDYVFPDELIGIGSGVFMHAIRSYLG</sequence>
<evidence type="ECO:0000256" key="2">
    <source>
        <dbReference type="PIRSR" id="PIRSR005962-1"/>
    </source>
</evidence>
<keyword evidence="5" id="KW-1185">Reference proteome</keyword>
<dbReference type="RefSeq" id="WP_257771052.1">
    <property type="nucleotide sequence ID" value="NZ_CP102480.1"/>
</dbReference>
<dbReference type="InterPro" id="IPR036264">
    <property type="entry name" value="Bact_exopeptidase_dim_dom"/>
</dbReference>
<dbReference type="Gene3D" id="3.40.630.10">
    <property type="entry name" value="Zn peptidases"/>
    <property type="match status" value="1"/>
</dbReference>